<accession>A0AAP0BRN7</accession>
<comment type="caution">
    <text evidence="1">The sequence shown here is derived from an EMBL/GenBank/DDBJ whole genome shotgun (WGS) entry which is preliminary data.</text>
</comment>
<gene>
    <name evidence="1" type="ORF">KSP39_PZI005478</name>
</gene>
<sequence>MQMKEKLLFAKAMEKILSESLQSRDDVDMGAKECRDLEWRTEKKPSGFGGRNSEAMCYIFREAKVNGSVSTGKSQREEDDRRCLRPPLLFKPSSRGTIERQPTPAGLCFSAFIVSPNSLVFSFLGYCFNLKSHILFLDHIE</sequence>
<dbReference type="EMBL" id="JBBWWQ010000004">
    <property type="protein sequence ID" value="KAK8948427.1"/>
    <property type="molecule type" value="Genomic_DNA"/>
</dbReference>
<name>A0AAP0BRN7_9ASPA</name>
<reference evidence="1 2" key="1">
    <citation type="journal article" date="2022" name="Nat. Plants">
        <title>Genomes of leafy and leafless Platanthera orchids illuminate the evolution of mycoheterotrophy.</title>
        <authorList>
            <person name="Li M.H."/>
            <person name="Liu K.W."/>
            <person name="Li Z."/>
            <person name="Lu H.C."/>
            <person name="Ye Q.L."/>
            <person name="Zhang D."/>
            <person name="Wang J.Y."/>
            <person name="Li Y.F."/>
            <person name="Zhong Z.M."/>
            <person name="Liu X."/>
            <person name="Yu X."/>
            <person name="Liu D.K."/>
            <person name="Tu X.D."/>
            <person name="Liu B."/>
            <person name="Hao Y."/>
            <person name="Liao X.Y."/>
            <person name="Jiang Y.T."/>
            <person name="Sun W.H."/>
            <person name="Chen J."/>
            <person name="Chen Y.Q."/>
            <person name="Ai Y."/>
            <person name="Zhai J.W."/>
            <person name="Wu S.S."/>
            <person name="Zhou Z."/>
            <person name="Hsiao Y.Y."/>
            <person name="Wu W.L."/>
            <person name="Chen Y.Y."/>
            <person name="Lin Y.F."/>
            <person name="Hsu J.L."/>
            <person name="Li C.Y."/>
            <person name="Wang Z.W."/>
            <person name="Zhao X."/>
            <person name="Zhong W.Y."/>
            <person name="Ma X.K."/>
            <person name="Ma L."/>
            <person name="Huang J."/>
            <person name="Chen G.Z."/>
            <person name="Huang M.Z."/>
            <person name="Huang L."/>
            <person name="Peng D.H."/>
            <person name="Luo Y.B."/>
            <person name="Zou S.Q."/>
            <person name="Chen S.P."/>
            <person name="Lan S."/>
            <person name="Tsai W.C."/>
            <person name="Van de Peer Y."/>
            <person name="Liu Z.J."/>
        </authorList>
    </citation>
    <scope>NUCLEOTIDE SEQUENCE [LARGE SCALE GENOMIC DNA]</scope>
    <source>
        <strain evidence="1">Lor287</strain>
    </source>
</reference>
<evidence type="ECO:0000313" key="2">
    <source>
        <dbReference type="Proteomes" id="UP001418222"/>
    </source>
</evidence>
<dbReference type="AlphaFoldDB" id="A0AAP0BRN7"/>
<protein>
    <submittedName>
        <fullName evidence="1">Uncharacterized protein</fullName>
    </submittedName>
</protein>
<proteinExistence type="predicted"/>
<evidence type="ECO:0000313" key="1">
    <source>
        <dbReference type="EMBL" id="KAK8948427.1"/>
    </source>
</evidence>
<dbReference type="Proteomes" id="UP001418222">
    <property type="component" value="Unassembled WGS sequence"/>
</dbReference>
<keyword evidence="2" id="KW-1185">Reference proteome</keyword>
<organism evidence="1 2">
    <name type="scientific">Platanthera zijinensis</name>
    <dbReference type="NCBI Taxonomy" id="2320716"/>
    <lineage>
        <taxon>Eukaryota</taxon>
        <taxon>Viridiplantae</taxon>
        <taxon>Streptophyta</taxon>
        <taxon>Embryophyta</taxon>
        <taxon>Tracheophyta</taxon>
        <taxon>Spermatophyta</taxon>
        <taxon>Magnoliopsida</taxon>
        <taxon>Liliopsida</taxon>
        <taxon>Asparagales</taxon>
        <taxon>Orchidaceae</taxon>
        <taxon>Orchidoideae</taxon>
        <taxon>Orchideae</taxon>
        <taxon>Orchidinae</taxon>
        <taxon>Platanthera</taxon>
    </lineage>
</organism>